<gene>
    <name evidence="2" type="ORF">Dsin_032526</name>
</gene>
<protein>
    <submittedName>
        <fullName evidence="2">Uncharacterized protein</fullName>
    </submittedName>
</protein>
<evidence type="ECO:0000256" key="1">
    <source>
        <dbReference type="SAM" id="MobiDB-lite"/>
    </source>
</evidence>
<proteinExistence type="predicted"/>
<dbReference type="EMBL" id="JANJYJ010000491">
    <property type="protein sequence ID" value="KAK3175399.1"/>
    <property type="molecule type" value="Genomic_DNA"/>
</dbReference>
<dbReference type="AlphaFoldDB" id="A0AAD9ZCR4"/>
<feature type="compositionally biased region" description="Polar residues" evidence="1">
    <location>
        <begin position="50"/>
        <end position="76"/>
    </location>
</feature>
<name>A0AAD9ZCR4_9ROSI</name>
<organism evidence="2 3">
    <name type="scientific">Dipteronia sinensis</name>
    <dbReference type="NCBI Taxonomy" id="43782"/>
    <lineage>
        <taxon>Eukaryota</taxon>
        <taxon>Viridiplantae</taxon>
        <taxon>Streptophyta</taxon>
        <taxon>Embryophyta</taxon>
        <taxon>Tracheophyta</taxon>
        <taxon>Spermatophyta</taxon>
        <taxon>Magnoliopsida</taxon>
        <taxon>eudicotyledons</taxon>
        <taxon>Gunneridae</taxon>
        <taxon>Pentapetalae</taxon>
        <taxon>rosids</taxon>
        <taxon>malvids</taxon>
        <taxon>Sapindales</taxon>
        <taxon>Sapindaceae</taxon>
        <taxon>Hippocastanoideae</taxon>
        <taxon>Acereae</taxon>
        <taxon>Dipteronia</taxon>
    </lineage>
</organism>
<evidence type="ECO:0000313" key="3">
    <source>
        <dbReference type="Proteomes" id="UP001281410"/>
    </source>
</evidence>
<accession>A0AAD9ZCR4</accession>
<feature type="compositionally biased region" description="Polar residues" evidence="1">
    <location>
        <begin position="22"/>
        <end position="39"/>
    </location>
</feature>
<dbReference type="PANTHER" id="PTHR47527">
    <property type="entry name" value="RING/FYVE/PHD ZINC FINGER SUPERFAMILY PROTEIN"/>
    <property type="match status" value="1"/>
</dbReference>
<evidence type="ECO:0000313" key="2">
    <source>
        <dbReference type="EMBL" id="KAK3175399.1"/>
    </source>
</evidence>
<reference evidence="2" key="1">
    <citation type="journal article" date="2023" name="Plant J.">
        <title>Genome sequences and population genomics provide insights into the demographic history, inbreeding, and mutation load of two 'living fossil' tree species of Dipteronia.</title>
        <authorList>
            <person name="Feng Y."/>
            <person name="Comes H.P."/>
            <person name="Chen J."/>
            <person name="Zhu S."/>
            <person name="Lu R."/>
            <person name="Zhang X."/>
            <person name="Li P."/>
            <person name="Qiu J."/>
            <person name="Olsen K.M."/>
            <person name="Qiu Y."/>
        </authorList>
    </citation>
    <scope>NUCLEOTIDE SEQUENCE</scope>
    <source>
        <strain evidence="2">NBL</strain>
    </source>
</reference>
<keyword evidence="3" id="KW-1185">Reference proteome</keyword>
<feature type="region of interest" description="Disordered" evidence="1">
    <location>
        <begin position="1"/>
        <end position="76"/>
    </location>
</feature>
<dbReference type="PANTHER" id="PTHR47527:SF3">
    <property type="entry name" value="RING_FYVE_PHD ZINC FINGER SUPERFAMILY PROTEIN"/>
    <property type="match status" value="1"/>
</dbReference>
<sequence length="108" mass="11732">MSCLKLSGGKPLPPKYGRVMRSINTPPKMPSNTSVFQSSSDKKYAPMDSKVSSQKIAENGSSSDPGNVGSNSTELASDSNIQIAKIRKPLLELTLITQLWGHYRLSFC</sequence>
<comment type="caution">
    <text evidence="2">The sequence shown here is derived from an EMBL/GenBank/DDBJ whole genome shotgun (WGS) entry which is preliminary data.</text>
</comment>
<dbReference type="Proteomes" id="UP001281410">
    <property type="component" value="Unassembled WGS sequence"/>
</dbReference>